<dbReference type="PANTHER" id="PTHR46732:SF8">
    <property type="entry name" value="ATP-DEPENDENT PROTEASE LA (LON) DOMAIN PROTEIN"/>
    <property type="match status" value="1"/>
</dbReference>
<comment type="caution">
    <text evidence="3">The sequence shown here is derived from an EMBL/GenBank/DDBJ whole genome shotgun (WGS) entry which is preliminary data.</text>
</comment>
<feature type="coiled-coil region" evidence="1">
    <location>
        <begin position="185"/>
        <end position="212"/>
    </location>
</feature>
<dbReference type="RefSeq" id="WP_109690710.1">
    <property type="nucleotide sequence ID" value="NZ_QGGL01000018.1"/>
</dbReference>
<gene>
    <name evidence="3" type="ORF">C7459_11836</name>
</gene>
<keyword evidence="1" id="KW-0175">Coiled coil</keyword>
<dbReference type="InterPro" id="IPR015947">
    <property type="entry name" value="PUA-like_sf"/>
</dbReference>
<evidence type="ECO:0000313" key="4">
    <source>
        <dbReference type="Proteomes" id="UP000245634"/>
    </source>
</evidence>
<dbReference type="AlphaFoldDB" id="A0A316D5I8"/>
<sequence>MATYSLQLFPLQTVLYPHCILPLHIFEPRYRTMIKMCLEHHVPFGIVQVANGQLELEGEHPRNYEVGTIAKITNVIEFDDGRMFINTYGGNRFRVLESAYDEDVLTARVETYSDEAASPTGLLEVRDEVMREFLKYWQLLECVMNRDLGKLELPDDAMVLSFLIPSVLHVQPELKQALLQKRTTRERLELIYELLGEEIEKLRDLMRDGREK</sequence>
<proteinExistence type="predicted"/>
<evidence type="ECO:0000313" key="3">
    <source>
        <dbReference type="EMBL" id="PWK06972.1"/>
    </source>
</evidence>
<organism evidence="3 4">
    <name type="scientific">Tumebacillus permanentifrigoris</name>
    <dbReference type="NCBI Taxonomy" id="378543"/>
    <lineage>
        <taxon>Bacteria</taxon>
        <taxon>Bacillati</taxon>
        <taxon>Bacillota</taxon>
        <taxon>Bacilli</taxon>
        <taxon>Bacillales</taxon>
        <taxon>Alicyclobacillaceae</taxon>
        <taxon>Tumebacillus</taxon>
    </lineage>
</organism>
<evidence type="ECO:0000256" key="1">
    <source>
        <dbReference type="SAM" id="Coils"/>
    </source>
</evidence>
<name>A0A316D5I8_9BACL</name>
<protein>
    <recommendedName>
        <fullName evidence="2">Lon N-terminal domain-containing protein</fullName>
    </recommendedName>
</protein>
<reference evidence="3 4" key="1">
    <citation type="submission" date="2018-05" db="EMBL/GenBank/DDBJ databases">
        <title>Genomic Encyclopedia of Type Strains, Phase IV (KMG-IV): sequencing the most valuable type-strain genomes for metagenomic binning, comparative biology and taxonomic classification.</title>
        <authorList>
            <person name="Goeker M."/>
        </authorList>
    </citation>
    <scope>NUCLEOTIDE SEQUENCE [LARGE SCALE GENOMIC DNA]</scope>
    <source>
        <strain evidence="3 4">DSM 18773</strain>
    </source>
</reference>
<dbReference type="Proteomes" id="UP000245634">
    <property type="component" value="Unassembled WGS sequence"/>
</dbReference>
<evidence type="ECO:0000259" key="2">
    <source>
        <dbReference type="PROSITE" id="PS51787"/>
    </source>
</evidence>
<dbReference type="Pfam" id="PF02190">
    <property type="entry name" value="LON_substr_bdg"/>
    <property type="match status" value="1"/>
</dbReference>
<dbReference type="PANTHER" id="PTHR46732">
    <property type="entry name" value="ATP-DEPENDENT PROTEASE LA (LON) DOMAIN PROTEIN"/>
    <property type="match status" value="1"/>
</dbReference>
<dbReference type="SMART" id="SM00464">
    <property type="entry name" value="LON"/>
    <property type="match status" value="1"/>
</dbReference>
<accession>A0A316D5I8</accession>
<dbReference type="Gene3D" id="1.20.58.1480">
    <property type="match status" value="1"/>
</dbReference>
<dbReference type="InterPro" id="IPR046336">
    <property type="entry name" value="Lon_prtase_N_sf"/>
</dbReference>
<dbReference type="OrthoDB" id="9806457at2"/>
<keyword evidence="4" id="KW-1185">Reference proteome</keyword>
<dbReference type="InterPro" id="IPR003111">
    <property type="entry name" value="Lon_prtase_N"/>
</dbReference>
<dbReference type="SUPFAM" id="SSF88697">
    <property type="entry name" value="PUA domain-like"/>
    <property type="match status" value="1"/>
</dbReference>
<feature type="domain" description="Lon N-terminal" evidence="2">
    <location>
        <begin position="1"/>
        <end position="199"/>
    </location>
</feature>
<dbReference type="EMBL" id="QGGL01000018">
    <property type="protein sequence ID" value="PWK06972.1"/>
    <property type="molecule type" value="Genomic_DNA"/>
</dbReference>
<dbReference type="PROSITE" id="PS51787">
    <property type="entry name" value="LON_N"/>
    <property type="match status" value="1"/>
</dbReference>
<dbReference type="Gene3D" id="2.30.130.40">
    <property type="entry name" value="LON domain-like"/>
    <property type="match status" value="1"/>
</dbReference>